<dbReference type="EMBL" id="CAJVPT010007840">
    <property type="protein sequence ID" value="CAG8545633.1"/>
    <property type="molecule type" value="Genomic_DNA"/>
</dbReference>
<keyword evidence="2" id="KW-1185">Reference proteome</keyword>
<evidence type="ECO:0000313" key="2">
    <source>
        <dbReference type="Proteomes" id="UP000789525"/>
    </source>
</evidence>
<protein>
    <submittedName>
        <fullName evidence="1">10923_t:CDS:1</fullName>
    </submittedName>
</protein>
<evidence type="ECO:0000313" key="1">
    <source>
        <dbReference type="EMBL" id="CAG8545633.1"/>
    </source>
</evidence>
<name>A0ACA9LTH5_9GLOM</name>
<proteinExistence type="predicted"/>
<gene>
    <name evidence="1" type="ORF">ACOLOM_LOCUS4645</name>
</gene>
<sequence>MSTTRAVRRQRGTINKRACENCRRLKIRCDGDSAKSIDCSNCDAGTCVYDKSPRKNRQVEKLSNQVSNLEANLERIQNDLQQQTNRSNHIITVLKLEKEIQGLLYNCQNYFNDCHENQIVFEQLNQIIAKSQCWSILLPLVRELLIRLSQNTEPISIINTLRMISENTMKFCQPDSSFNPMTNPPPELADLIPSATTISYNSNVSSSSELIPEPISPAYSIPTTISNVPSPTVMINISPISAGSEAVTQYFDNLDINDFFYFNGME</sequence>
<reference evidence="1" key="1">
    <citation type="submission" date="2021-06" db="EMBL/GenBank/DDBJ databases">
        <authorList>
            <person name="Kallberg Y."/>
            <person name="Tangrot J."/>
            <person name="Rosling A."/>
        </authorList>
    </citation>
    <scope>NUCLEOTIDE SEQUENCE</scope>
    <source>
        <strain evidence="1">CL356</strain>
    </source>
</reference>
<dbReference type="Proteomes" id="UP000789525">
    <property type="component" value="Unassembled WGS sequence"/>
</dbReference>
<organism evidence="1 2">
    <name type="scientific">Acaulospora colombiana</name>
    <dbReference type="NCBI Taxonomy" id="27376"/>
    <lineage>
        <taxon>Eukaryota</taxon>
        <taxon>Fungi</taxon>
        <taxon>Fungi incertae sedis</taxon>
        <taxon>Mucoromycota</taxon>
        <taxon>Glomeromycotina</taxon>
        <taxon>Glomeromycetes</taxon>
        <taxon>Diversisporales</taxon>
        <taxon>Acaulosporaceae</taxon>
        <taxon>Acaulospora</taxon>
    </lineage>
</organism>
<comment type="caution">
    <text evidence="1">The sequence shown here is derived from an EMBL/GenBank/DDBJ whole genome shotgun (WGS) entry which is preliminary data.</text>
</comment>
<accession>A0ACA9LTH5</accession>